<dbReference type="SMART" id="SM00239">
    <property type="entry name" value="C2"/>
    <property type="match status" value="1"/>
</dbReference>
<protein>
    <submittedName>
        <fullName evidence="2">C2 domain</fullName>
    </submittedName>
</protein>
<evidence type="ECO:0000313" key="2">
    <source>
        <dbReference type="EMBL" id="CEG50208.1"/>
    </source>
</evidence>
<dbReference type="SUPFAM" id="SSF49562">
    <property type="entry name" value="C2 domain (Calcium/lipid-binding domain, CaLB)"/>
    <property type="match status" value="1"/>
</dbReference>
<keyword evidence="3" id="KW-1185">Reference proteome</keyword>
<evidence type="ECO:0000313" key="3">
    <source>
        <dbReference type="Proteomes" id="UP000054928"/>
    </source>
</evidence>
<accession>A0A0P1B6T2</accession>
<evidence type="ECO:0000259" key="1">
    <source>
        <dbReference type="PROSITE" id="PS50004"/>
    </source>
</evidence>
<dbReference type="OMA" id="EDVMDQW"/>
<dbReference type="Pfam" id="PF00168">
    <property type="entry name" value="C2"/>
    <property type="match status" value="1"/>
</dbReference>
<dbReference type="Proteomes" id="UP000054928">
    <property type="component" value="Unassembled WGS sequence"/>
</dbReference>
<dbReference type="Gene3D" id="2.60.40.150">
    <property type="entry name" value="C2 domain"/>
    <property type="match status" value="1"/>
</dbReference>
<feature type="domain" description="C2" evidence="1">
    <location>
        <begin position="17"/>
        <end position="158"/>
    </location>
</feature>
<name>A0A0P1B6T2_PLAHL</name>
<organism evidence="2 3">
    <name type="scientific">Plasmopara halstedii</name>
    <name type="common">Downy mildew of sunflower</name>
    <dbReference type="NCBI Taxonomy" id="4781"/>
    <lineage>
        <taxon>Eukaryota</taxon>
        <taxon>Sar</taxon>
        <taxon>Stramenopiles</taxon>
        <taxon>Oomycota</taxon>
        <taxon>Peronosporomycetes</taxon>
        <taxon>Peronosporales</taxon>
        <taxon>Peronosporaceae</taxon>
        <taxon>Plasmopara</taxon>
    </lineage>
</organism>
<dbReference type="InterPro" id="IPR000008">
    <property type="entry name" value="C2_dom"/>
</dbReference>
<dbReference type="AlphaFoldDB" id="A0A0P1B6T2"/>
<reference evidence="3" key="1">
    <citation type="submission" date="2014-09" db="EMBL/GenBank/DDBJ databases">
        <authorList>
            <person name="Sharma Rahul"/>
            <person name="Thines Marco"/>
        </authorList>
    </citation>
    <scope>NUCLEOTIDE SEQUENCE [LARGE SCALE GENOMIC DNA]</scope>
</reference>
<dbReference type="InterPro" id="IPR035892">
    <property type="entry name" value="C2_domain_sf"/>
</dbReference>
<sequence>MAFTLQQQQERAELASYLYEKHINHQDGVAGTLSIRLVAARNLRAAASMFWVRSCNPYIIFRVGKQSVRSATIPSNNNPTWRRELLEVKLSKLDLKYHPLGEHSNVRMELIVDAMNEDSLTGRATEAVGMTSGSVIGTAVVDFTSLVEGKEDVMDQWVSLSGALPMAGPTEGAAKKQQNEADLNFGEVRVVLQYEPHGMEPCVGDVVKFEGFGSYPSAVLGSVEELEMHVKKTSGSYLLCSYTSQSGYEAALRVHRNNVFVVHRGSFFDRLYESCIVEPLEFVSCTPIGQSVKEVLRPYMNVARAFSGPALVATKATLMTTYRASRAAIGAVVASLDE</sequence>
<dbReference type="PROSITE" id="PS50004">
    <property type="entry name" value="C2"/>
    <property type="match status" value="1"/>
</dbReference>
<dbReference type="CDD" id="cd00030">
    <property type="entry name" value="C2"/>
    <property type="match status" value="1"/>
</dbReference>
<proteinExistence type="predicted"/>
<dbReference type="GeneID" id="36402988"/>
<dbReference type="EMBL" id="CCYD01003101">
    <property type="protein sequence ID" value="CEG50208.1"/>
    <property type="molecule type" value="Genomic_DNA"/>
</dbReference>
<dbReference type="OrthoDB" id="73919at2759"/>
<dbReference type="RefSeq" id="XP_024586577.1">
    <property type="nucleotide sequence ID" value="XM_024721483.1"/>
</dbReference>